<dbReference type="EMBL" id="SPKJ01000050">
    <property type="protein sequence ID" value="MYZ48851.1"/>
    <property type="molecule type" value="Genomic_DNA"/>
</dbReference>
<sequence length="218" mass="24374">MATAKLRQRIVQTLLALAAERRWDEVTLEAIADRAGVTLQALRSAFDGRIAILDAFVRGIDEQVLAARDPELAEEAPRERLFDILFARIEALLPHRAAIRGLAQAAFRDPLLALELNRMTVRSMSWMLTAAGLPATGIRGAARAQALAVMWSQVMRVFLDDTDPGLARTMAELDRRLRRAERAAIRFDRLDRFLRGRRPPSRRAADDTDTDLAEGHPS</sequence>
<evidence type="ECO:0000256" key="3">
    <source>
        <dbReference type="SAM" id="MobiDB-lite"/>
    </source>
</evidence>
<accession>A0A964T5F1</accession>
<keyword evidence="1 2" id="KW-0238">DNA-binding</keyword>
<dbReference type="Gene3D" id="1.10.357.10">
    <property type="entry name" value="Tetracycline Repressor, domain 2"/>
    <property type="match status" value="1"/>
</dbReference>
<proteinExistence type="predicted"/>
<feature type="DNA-binding region" description="H-T-H motif" evidence="2">
    <location>
        <begin position="27"/>
        <end position="46"/>
    </location>
</feature>
<dbReference type="Proteomes" id="UP000773614">
    <property type="component" value="Unassembled WGS sequence"/>
</dbReference>
<dbReference type="AlphaFoldDB" id="A0A964T5F1"/>
<evidence type="ECO:0000256" key="1">
    <source>
        <dbReference type="ARBA" id="ARBA00023125"/>
    </source>
</evidence>
<dbReference type="GO" id="GO:0003677">
    <property type="term" value="F:DNA binding"/>
    <property type="evidence" value="ECO:0007669"/>
    <property type="project" value="UniProtKB-UniRule"/>
</dbReference>
<dbReference type="OrthoDB" id="7828598at2"/>
<dbReference type="InterPro" id="IPR001647">
    <property type="entry name" value="HTH_TetR"/>
</dbReference>
<protein>
    <submittedName>
        <fullName evidence="5">TetR/AcrR family transcriptional regulator</fullName>
    </submittedName>
</protein>
<evidence type="ECO:0000259" key="4">
    <source>
        <dbReference type="PROSITE" id="PS50977"/>
    </source>
</evidence>
<name>A0A964T5F1_9HYPH</name>
<comment type="caution">
    <text evidence="5">The sequence shown here is derived from an EMBL/GenBank/DDBJ whole genome shotgun (WGS) entry which is preliminary data.</text>
</comment>
<dbReference type="InterPro" id="IPR009057">
    <property type="entry name" value="Homeodomain-like_sf"/>
</dbReference>
<reference evidence="5" key="1">
    <citation type="submission" date="2019-03" db="EMBL/GenBank/DDBJ databases">
        <title>Afifella sp. nov., isolated from activated sludge.</title>
        <authorList>
            <person name="Li Q."/>
            <person name="Liu Y."/>
        </authorList>
    </citation>
    <scope>NUCLEOTIDE SEQUENCE</scope>
    <source>
        <strain evidence="5">L72</strain>
    </source>
</reference>
<gene>
    <name evidence="5" type="ORF">E4O86_14140</name>
</gene>
<dbReference type="PROSITE" id="PS50977">
    <property type="entry name" value="HTH_TETR_2"/>
    <property type="match status" value="1"/>
</dbReference>
<evidence type="ECO:0000313" key="5">
    <source>
        <dbReference type="EMBL" id="MYZ48851.1"/>
    </source>
</evidence>
<organism evidence="5 6">
    <name type="scientific">Propylenella binzhouense</name>
    <dbReference type="NCBI Taxonomy" id="2555902"/>
    <lineage>
        <taxon>Bacteria</taxon>
        <taxon>Pseudomonadati</taxon>
        <taxon>Pseudomonadota</taxon>
        <taxon>Alphaproteobacteria</taxon>
        <taxon>Hyphomicrobiales</taxon>
        <taxon>Propylenellaceae</taxon>
        <taxon>Propylenella</taxon>
    </lineage>
</organism>
<dbReference type="RefSeq" id="WP_161141196.1">
    <property type="nucleotide sequence ID" value="NZ_SPKJ01000050.1"/>
</dbReference>
<evidence type="ECO:0000256" key="2">
    <source>
        <dbReference type="PROSITE-ProRule" id="PRU00335"/>
    </source>
</evidence>
<keyword evidence="6" id="KW-1185">Reference proteome</keyword>
<feature type="region of interest" description="Disordered" evidence="3">
    <location>
        <begin position="198"/>
        <end position="218"/>
    </location>
</feature>
<evidence type="ECO:0000313" key="6">
    <source>
        <dbReference type="Proteomes" id="UP000773614"/>
    </source>
</evidence>
<feature type="domain" description="HTH tetR-type" evidence="4">
    <location>
        <begin position="4"/>
        <end position="64"/>
    </location>
</feature>
<dbReference type="SUPFAM" id="SSF46689">
    <property type="entry name" value="Homeodomain-like"/>
    <property type="match status" value="1"/>
</dbReference>